<dbReference type="NCBIfam" id="TIGR03382">
    <property type="entry name" value="GC_trans_RRR"/>
    <property type="match status" value="1"/>
</dbReference>
<feature type="chain" id="PRO_5016999608" evidence="2">
    <location>
        <begin position="25"/>
        <end position="89"/>
    </location>
</feature>
<dbReference type="AlphaFoldDB" id="A0A365U9G4"/>
<gene>
    <name evidence="3" type="ORF">DRV85_10985</name>
</gene>
<name>A0A365U9G4_9RHOB</name>
<reference evidence="3 4" key="1">
    <citation type="submission" date="2018-07" db="EMBL/GenBank/DDBJ databases">
        <title>Rhodosalinus sp. strain E84T genomic sequence and assembly.</title>
        <authorList>
            <person name="Liu Z.-W."/>
            <person name="Lu D.-C."/>
        </authorList>
    </citation>
    <scope>NUCLEOTIDE SEQUENCE [LARGE SCALE GENOMIC DNA]</scope>
    <source>
        <strain evidence="3 4">E84</strain>
    </source>
</reference>
<accession>A0A365U9G4</accession>
<protein>
    <submittedName>
        <fullName evidence="3">VPEID-CTERM sorting domain-containing protein</fullName>
    </submittedName>
</protein>
<comment type="caution">
    <text evidence="3">The sequence shown here is derived from an EMBL/GenBank/DDBJ whole genome shotgun (WGS) entry which is preliminary data.</text>
</comment>
<keyword evidence="1" id="KW-1133">Transmembrane helix</keyword>
<dbReference type="InterPro" id="IPR026422">
    <property type="entry name" value="VPEID-CTERM"/>
</dbReference>
<feature type="transmembrane region" description="Helical" evidence="1">
    <location>
        <begin position="63"/>
        <end position="83"/>
    </location>
</feature>
<keyword evidence="4" id="KW-1185">Reference proteome</keyword>
<sequence length="89" mass="9390">MSRLRNITTGAFAAYLAGTLPAMAQSYHGGGWWSSFWANLFNSYQSGSGGGTRTAAAVPEIDASSGALAIAAVLALMALSWELHRRRRG</sequence>
<keyword evidence="1" id="KW-0472">Membrane</keyword>
<evidence type="ECO:0000256" key="2">
    <source>
        <dbReference type="SAM" id="SignalP"/>
    </source>
</evidence>
<organism evidence="3 4">
    <name type="scientific">Rhodosalinus halophilus</name>
    <dbReference type="NCBI Taxonomy" id="2259333"/>
    <lineage>
        <taxon>Bacteria</taxon>
        <taxon>Pseudomonadati</taxon>
        <taxon>Pseudomonadota</taxon>
        <taxon>Alphaproteobacteria</taxon>
        <taxon>Rhodobacterales</taxon>
        <taxon>Paracoccaceae</taxon>
        <taxon>Rhodosalinus</taxon>
    </lineage>
</organism>
<keyword evidence="1" id="KW-0812">Transmembrane</keyword>
<dbReference type="RefSeq" id="WP_113289495.1">
    <property type="nucleotide sequence ID" value="NZ_QNTQ01000008.1"/>
</dbReference>
<dbReference type="Proteomes" id="UP000253370">
    <property type="component" value="Unassembled WGS sequence"/>
</dbReference>
<evidence type="ECO:0000256" key="1">
    <source>
        <dbReference type="SAM" id="Phobius"/>
    </source>
</evidence>
<proteinExistence type="predicted"/>
<dbReference type="InterPro" id="IPR017756">
    <property type="entry name" value="TM_Gly-Cys-Arg_CS"/>
</dbReference>
<keyword evidence="2" id="KW-0732">Signal</keyword>
<feature type="signal peptide" evidence="2">
    <location>
        <begin position="1"/>
        <end position="24"/>
    </location>
</feature>
<evidence type="ECO:0000313" key="4">
    <source>
        <dbReference type="Proteomes" id="UP000253370"/>
    </source>
</evidence>
<dbReference type="EMBL" id="QNTQ01000008">
    <property type="protein sequence ID" value="RBI85167.1"/>
    <property type="molecule type" value="Genomic_DNA"/>
</dbReference>
<evidence type="ECO:0000313" key="3">
    <source>
        <dbReference type="EMBL" id="RBI85167.1"/>
    </source>
</evidence>
<dbReference type="NCBIfam" id="TIGR04161">
    <property type="entry name" value="VPEID-CTERM"/>
    <property type="match status" value="1"/>
</dbReference>